<accession>B7ANR5</accession>
<dbReference type="HOGENOM" id="CLU_132534_0_0_9"/>
<dbReference type="GO" id="GO:0008360">
    <property type="term" value="P:regulation of cell shape"/>
    <property type="evidence" value="ECO:0007669"/>
    <property type="project" value="UniProtKB-KW"/>
</dbReference>
<dbReference type="Proteomes" id="UP000003136">
    <property type="component" value="Unassembled WGS sequence"/>
</dbReference>
<evidence type="ECO:0000256" key="3">
    <source>
        <dbReference type="ARBA" id="ARBA00022475"/>
    </source>
</evidence>
<evidence type="ECO:0000256" key="5">
    <source>
        <dbReference type="ARBA" id="ARBA00022960"/>
    </source>
</evidence>
<comment type="similarity">
    <text evidence="2">Belongs to the MreD family.</text>
</comment>
<feature type="transmembrane region" description="Helical" evidence="8">
    <location>
        <begin position="64"/>
        <end position="84"/>
    </location>
</feature>
<feature type="transmembrane region" description="Helical" evidence="8">
    <location>
        <begin position="139"/>
        <end position="157"/>
    </location>
</feature>
<keyword evidence="7 8" id="KW-0472">Membrane</keyword>
<dbReference type="STRING" id="483218.BACPEC_00319"/>
<comment type="subcellular location">
    <subcellularLocation>
        <location evidence="1">Cell membrane</location>
        <topology evidence="1">Multi-pass membrane protein</topology>
    </subcellularLocation>
</comment>
<reference evidence="9 10" key="2">
    <citation type="submission" date="2008-11" db="EMBL/GenBank/DDBJ databases">
        <authorList>
            <person name="Fulton L."/>
            <person name="Clifton S."/>
            <person name="Fulton B."/>
            <person name="Xu J."/>
            <person name="Minx P."/>
            <person name="Pepin K.H."/>
            <person name="Johnson M."/>
            <person name="Bhonagiri V."/>
            <person name="Nash W.E."/>
            <person name="Mardis E.R."/>
            <person name="Wilson R.K."/>
        </authorList>
    </citation>
    <scope>NUCLEOTIDE SEQUENCE [LARGE SCALE GENOMIC DNA]</scope>
    <source>
        <strain evidence="9 10">ATCC 43243</strain>
    </source>
</reference>
<reference evidence="9 10" key="1">
    <citation type="submission" date="2008-11" db="EMBL/GenBank/DDBJ databases">
        <title>Draft genome sequence of Bacteroides pectinophilus (ATCC 43243).</title>
        <authorList>
            <person name="Sudarsanam P."/>
            <person name="Ley R."/>
            <person name="Guruge J."/>
            <person name="Turnbaugh P.J."/>
            <person name="Mahowald M."/>
            <person name="Liep D."/>
            <person name="Gordon J."/>
        </authorList>
    </citation>
    <scope>NUCLEOTIDE SEQUENCE [LARGE SCALE GENOMIC DNA]</scope>
    <source>
        <strain evidence="9 10">ATCC 43243</strain>
    </source>
</reference>
<dbReference type="InterPro" id="IPR017225">
    <property type="entry name" value="Cell_shape_determin_MreD_prd"/>
</dbReference>
<dbReference type="GO" id="GO:0005886">
    <property type="term" value="C:plasma membrane"/>
    <property type="evidence" value="ECO:0007669"/>
    <property type="project" value="UniProtKB-SubCell"/>
</dbReference>
<name>B7ANR5_9FIRM</name>
<evidence type="ECO:0000256" key="4">
    <source>
        <dbReference type="ARBA" id="ARBA00022692"/>
    </source>
</evidence>
<dbReference type="InterPro" id="IPR007227">
    <property type="entry name" value="Cell_shape_determining_MreD"/>
</dbReference>
<sequence>MKRKICELLLIIVFYVLQCTAGRVLAIGGISPNFLIIIPVLFGFLNGKTEGIYTGFVCGIIYDLFSYSIIGLSSIAMMFIGYFAGCFYQKYEEKEFLMPIAMVGAGDFIYGFLSYVVNFLLHNKLDVLYYLKRFIMPEVVYTVIVTIAIYRIIVSLNRHFEGKERKRAIEYDQGNI</sequence>
<gene>
    <name evidence="9" type="ORF">BACPEC_00319</name>
</gene>
<keyword evidence="4 8" id="KW-0812">Transmembrane</keyword>
<keyword evidence="10" id="KW-1185">Reference proteome</keyword>
<evidence type="ECO:0000256" key="8">
    <source>
        <dbReference type="SAM" id="Phobius"/>
    </source>
</evidence>
<comment type="caution">
    <text evidence="9">The sequence shown here is derived from an EMBL/GenBank/DDBJ whole genome shotgun (WGS) entry which is preliminary data.</text>
</comment>
<keyword evidence="6 8" id="KW-1133">Transmembrane helix</keyword>
<evidence type="ECO:0000313" key="9">
    <source>
        <dbReference type="EMBL" id="EEC58572.1"/>
    </source>
</evidence>
<dbReference type="PIRSF" id="PIRSF037497">
    <property type="entry name" value="MreD_Clostridium/Treponema_prd"/>
    <property type="match status" value="1"/>
</dbReference>
<dbReference type="EMBL" id="ABVQ01000033">
    <property type="protein sequence ID" value="EEC58572.1"/>
    <property type="molecule type" value="Genomic_DNA"/>
</dbReference>
<dbReference type="Gene3D" id="1.10.1760.20">
    <property type="match status" value="1"/>
</dbReference>
<dbReference type="AlphaFoldDB" id="B7ANR5"/>
<proteinExistence type="inferred from homology"/>
<keyword evidence="3" id="KW-1003">Cell membrane</keyword>
<feature type="transmembrane region" description="Helical" evidence="8">
    <location>
        <begin position="96"/>
        <end position="119"/>
    </location>
</feature>
<evidence type="ECO:0000256" key="7">
    <source>
        <dbReference type="ARBA" id="ARBA00023136"/>
    </source>
</evidence>
<evidence type="ECO:0000256" key="1">
    <source>
        <dbReference type="ARBA" id="ARBA00004651"/>
    </source>
</evidence>
<organism evidence="9 10">
    <name type="scientific">[Bacteroides] pectinophilus ATCC 43243</name>
    <dbReference type="NCBI Taxonomy" id="483218"/>
    <lineage>
        <taxon>Bacteria</taxon>
        <taxon>Bacillati</taxon>
        <taxon>Bacillota</taxon>
        <taxon>Clostridia</taxon>
        <taxon>Eubacteriales</taxon>
    </lineage>
</organism>
<evidence type="ECO:0000256" key="2">
    <source>
        <dbReference type="ARBA" id="ARBA00007776"/>
    </source>
</evidence>
<dbReference type="NCBIfam" id="TIGR03426">
    <property type="entry name" value="shape_MreD"/>
    <property type="match status" value="1"/>
</dbReference>
<protein>
    <submittedName>
        <fullName evidence="9">Uncharacterized protein</fullName>
    </submittedName>
</protein>
<evidence type="ECO:0000256" key="6">
    <source>
        <dbReference type="ARBA" id="ARBA00022989"/>
    </source>
</evidence>
<dbReference type="Pfam" id="PF04093">
    <property type="entry name" value="MreD"/>
    <property type="match status" value="1"/>
</dbReference>
<keyword evidence="5" id="KW-0133">Cell shape</keyword>
<evidence type="ECO:0000313" key="10">
    <source>
        <dbReference type="Proteomes" id="UP000003136"/>
    </source>
</evidence>
<dbReference type="eggNOG" id="COG2891">
    <property type="taxonomic scope" value="Bacteria"/>
</dbReference>